<protein>
    <submittedName>
        <fullName evidence="3">General secretion pathway protein</fullName>
    </submittedName>
</protein>
<dbReference type="OrthoDB" id="8925863at2"/>
<feature type="transmembrane region" description="Helical" evidence="2">
    <location>
        <begin position="21"/>
        <end position="39"/>
    </location>
</feature>
<keyword evidence="2" id="KW-1133">Transmembrane helix</keyword>
<feature type="region of interest" description="Disordered" evidence="1">
    <location>
        <begin position="162"/>
        <end position="234"/>
    </location>
</feature>
<accession>A0A5P2H622</accession>
<reference evidence="3 4" key="1">
    <citation type="submission" date="2019-09" db="EMBL/GenBank/DDBJ databases">
        <title>FDA dAtabase for Regulatory Grade micrObial Sequences (FDA-ARGOS): Supporting development and validation of Infectious Disease Dx tests.</title>
        <authorList>
            <person name="Sciortino C."/>
            <person name="Tallon L."/>
            <person name="Sadzewicz L."/>
            <person name="Vavikolanu K."/>
            <person name="Mehta A."/>
            <person name="Aluvathingal J."/>
            <person name="Nadendla S."/>
            <person name="Nandy P."/>
            <person name="Geyer C."/>
            <person name="Yan Y."/>
            <person name="Sichtig H."/>
        </authorList>
    </citation>
    <scope>NUCLEOTIDE SEQUENCE [LARGE SCALE GENOMIC DNA]</scope>
    <source>
        <strain evidence="3 4">FDAARGOS_664</strain>
    </source>
</reference>
<proteinExistence type="predicted"/>
<gene>
    <name evidence="3" type="ORF">FOB72_15835</name>
</gene>
<feature type="compositionally biased region" description="Low complexity" evidence="1">
    <location>
        <begin position="183"/>
        <end position="213"/>
    </location>
</feature>
<dbReference type="Gene3D" id="2.30.30.830">
    <property type="match status" value="1"/>
</dbReference>
<name>A0A5P2H622_9BURK</name>
<dbReference type="AlphaFoldDB" id="A0A5P2H622"/>
<evidence type="ECO:0000256" key="2">
    <source>
        <dbReference type="SAM" id="Phobius"/>
    </source>
</evidence>
<evidence type="ECO:0000313" key="3">
    <source>
        <dbReference type="EMBL" id="QET03376.1"/>
    </source>
</evidence>
<dbReference type="Proteomes" id="UP000322822">
    <property type="component" value="Chromosome 1"/>
</dbReference>
<dbReference type="EMBL" id="CP044065">
    <property type="protein sequence ID" value="QET03376.1"/>
    <property type="molecule type" value="Genomic_DNA"/>
</dbReference>
<feature type="compositionally biased region" description="Pro residues" evidence="1">
    <location>
        <begin position="171"/>
        <end position="182"/>
    </location>
</feature>
<keyword evidence="2" id="KW-0472">Membrane</keyword>
<evidence type="ECO:0000313" key="4">
    <source>
        <dbReference type="Proteomes" id="UP000322822"/>
    </source>
</evidence>
<organism evidence="3 4">
    <name type="scientific">Cupriavidus pauculus</name>
    <dbReference type="NCBI Taxonomy" id="82633"/>
    <lineage>
        <taxon>Bacteria</taxon>
        <taxon>Pseudomonadati</taxon>
        <taxon>Pseudomonadota</taxon>
        <taxon>Betaproteobacteria</taxon>
        <taxon>Burkholderiales</taxon>
        <taxon>Burkholderiaceae</taxon>
        <taxon>Cupriavidus</taxon>
    </lineage>
</organism>
<evidence type="ECO:0000256" key="1">
    <source>
        <dbReference type="SAM" id="MobiDB-lite"/>
    </source>
</evidence>
<keyword evidence="2" id="KW-0812">Transmembrane</keyword>
<dbReference type="RefSeq" id="WP_150373486.1">
    <property type="nucleotide sequence ID" value="NZ_CP044065.1"/>
</dbReference>
<sequence>MPAISRPAFRFDPSAAWLPRLASLVCFVALCALATHWVLTFSAMKTIAVPNTARVAQTEAVETGAIATLFGGTVQTGVRDVQLIGVVANVDGSGPSAAILSLDGGAPKAVRVGAALSPQIKVVEIRGRGIVIERNGARQEIALPIQNNALAGRASGLPAVPPSGAAAPLSTPMPTPAAPAPAPTVSQPATIPQQPFVPQQQPYPQQIPSQSQPIPAPPGYTPQGIPADQTIPKD</sequence>